<organism evidence="2 3">
    <name type="scientific">Clavelina lepadiformis</name>
    <name type="common">Light-bulb sea squirt</name>
    <name type="synonym">Ascidia lepadiformis</name>
    <dbReference type="NCBI Taxonomy" id="159417"/>
    <lineage>
        <taxon>Eukaryota</taxon>
        <taxon>Metazoa</taxon>
        <taxon>Chordata</taxon>
        <taxon>Tunicata</taxon>
        <taxon>Ascidiacea</taxon>
        <taxon>Aplousobranchia</taxon>
        <taxon>Clavelinidae</taxon>
        <taxon>Clavelina</taxon>
    </lineage>
</organism>
<keyword evidence="1" id="KW-0175">Coiled coil</keyword>
<feature type="coiled-coil region" evidence="1">
    <location>
        <begin position="85"/>
        <end position="123"/>
    </location>
</feature>
<evidence type="ECO:0000256" key="1">
    <source>
        <dbReference type="SAM" id="Coils"/>
    </source>
</evidence>
<sequence>MNCLLFVKDAAVGDIGAVAAQLVKKRDEAVRTRNAAFAEWKKKWVRYHGEYVTKYAKILEDRRAWYIRYLRQEYTCNGVISAVNEAEVKRKCDELRAEAARSVAEYKARLAQKLSEAEKQFNERIAAFKKSVDDLIVKARIAFSACTTKREAAITCYRKQLQARHQTTRSYLSKRINDAKTVHYAKFTKMIEYYHGSSYTSNTNIKYMMSQYNSCLNTKVDAIMNEFDAAGKENIDALVMHYSCHYKCRVSSCYLPSYHCGSYFNWRVHYPTESCYSFQYGLISEQEVWELLEN</sequence>
<proteinExistence type="predicted"/>
<protein>
    <submittedName>
        <fullName evidence="2">Uncharacterized protein</fullName>
    </submittedName>
</protein>
<keyword evidence="3" id="KW-1185">Reference proteome</keyword>
<reference evidence="2 3" key="1">
    <citation type="submission" date="2024-02" db="EMBL/GenBank/DDBJ databases">
        <authorList>
            <person name="Daric V."/>
            <person name="Darras S."/>
        </authorList>
    </citation>
    <scope>NUCLEOTIDE SEQUENCE [LARGE SCALE GENOMIC DNA]</scope>
</reference>
<name>A0ABP0FRS8_CLALP</name>
<accession>A0ABP0FRS8</accession>
<comment type="caution">
    <text evidence="2">The sequence shown here is derived from an EMBL/GenBank/DDBJ whole genome shotgun (WGS) entry which is preliminary data.</text>
</comment>
<dbReference type="Proteomes" id="UP001642483">
    <property type="component" value="Unassembled WGS sequence"/>
</dbReference>
<evidence type="ECO:0000313" key="2">
    <source>
        <dbReference type="EMBL" id="CAK8681835.1"/>
    </source>
</evidence>
<evidence type="ECO:0000313" key="3">
    <source>
        <dbReference type="Proteomes" id="UP001642483"/>
    </source>
</evidence>
<gene>
    <name evidence="2" type="ORF">CVLEPA_LOCUS12071</name>
</gene>
<dbReference type="EMBL" id="CAWYQH010000090">
    <property type="protein sequence ID" value="CAK8681835.1"/>
    <property type="molecule type" value="Genomic_DNA"/>
</dbReference>